<evidence type="ECO:0000256" key="8">
    <source>
        <dbReference type="SAM" id="Phobius"/>
    </source>
</evidence>
<dbReference type="GeneID" id="109462784"/>
<keyword evidence="9" id="KW-1185">Reference proteome</keyword>
<evidence type="ECO:0000313" key="9">
    <source>
        <dbReference type="Proteomes" id="UP000515135"/>
    </source>
</evidence>
<feature type="transmembrane region" description="Helical" evidence="8">
    <location>
        <begin position="215"/>
        <end position="234"/>
    </location>
</feature>
<evidence type="ECO:0000313" key="10">
    <source>
        <dbReference type="RefSeq" id="XP_019614943.1"/>
    </source>
</evidence>
<name>A0A6P4XSB6_BRABE</name>
<keyword evidence="5 8" id="KW-1133">Transmembrane helix</keyword>
<protein>
    <submittedName>
        <fullName evidence="10">Stimulated by retinoic acid gene 6 protein-like</fullName>
    </submittedName>
</protein>
<reference evidence="10" key="1">
    <citation type="submission" date="2025-08" db="UniProtKB">
        <authorList>
            <consortium name="RefSeq"/>
        </authorList>
    </citation>
    <scope>IDENTIFICATION</scope>
    <source>
        <tissue evidence="10">Gonad</tissue>
    </source>
</reference>
<evidence type="ECO:0000256" key="3">
    <source>
        <dbReference type="ARBA" id="ARBA00022475"/>
    </source>
</evidence>
<dbReference type="InterPro" id="IPR026612">
    <property type="entry name" value="STRA6-like"/>
</dbReference>
<dbReference type="OrthoDB" id="2376984at2759"/>
<feature type="transmembrane region" description="Helical" evidence="8">
    <location>
        <begin position="451"/>
        <end position="474"/>
    </location>
</feature>
<keyword evidence="3" id="KW-1003">Cell membrane</keyword>
<accession>A0A6P4XSB6</accession>
<evidence type="ECO:0000256" key="6">
    <source>
        <dbReference type="ARBA" id="ARBA00023136"/>
    </source>
</evidence>
<dbReference type="RefSeq" id="XP_019614943.1">
    <property type="nucleotide sequence ID" value="XM_019759384.1"/>
</dbReference>
<dbReference type="Pfam" id="PF14752">
    <property type="entry name" value="RBP_receptor"/>
    <property type="match status" value="1"/>
</dbReference>
<dbReference type="AlphaFoldDB" id="A0A6P4XSB6"/>
<evidence type="ECO:0000256" key="7">
    <source>
        <dbReference type="ARBA" id="ARBA00023170"/>
    </source>
</evidence>
<evidence type="ECO:0000256" key="1">
    <source>
        <dbReference type="ARBA" id="ARBA00004651"/>
    </source>
</evidence>
<feature type="transmembrane region" description="Helical" evidence="8">
    <location>
        <begin position="61"/>
        <end position="78"/>
    </location>
</feature>
<evidence type="ECO:0000256" key="5">
    <source>
        <dbReference type="ARBA" id="ARBA00022989"/>
    </source>
</evidence>
<sequence>MFTWVHVDVSQTKEVKYFYQLRSLVRQTQSEANMAALANISNSTNSTASCPAIDTVSFTDYAVFVAIPILLLLSFLERRGARERPCRRFPLVDVNLLDTGPSRWTYAVTLGASFPLCLLLFIHSFGRHFDEWFTLPDDGSKPWLQKLIALASALQVGLVYFPFLACLKTRYKTVGLPLGLCYSMAWFVVCVLQHMGCLNNPSFDSKYLEVSMPSAIFHFILVVQFARLTVRRYWSWIKGGRGLVDEDDFGKVAQDHDFRYVRRLLGKPQTPGTDPAMPWYRRYYRKYTRADDDVRFSAQMTITMVVSFLCLFSLAVLFIRQSVVFHQHLLRQQHAPTYFNIDIDADLYALEVCWVVSGLTAFVIHVVYIFCIMVNYRKHTRALYRGDRSWMPSSFRPSTATSILSATKYPGTQIAFILWGFFIQTLTFLFISFALYLLVAYPQIMVALLQYAGPPIGVTAAALAVQVLLSALVFSQPKIHPTDADRPLAIDNRKFYYVTSYFLFFYNVMMGLLTSLLRVLLGGFLGGMMQARIDRTVIMSGWENWDLGYKSYLGMLQVEVCHKHPVLLVFCQRLLNAAKRNRDHLWAEVVTSRDDAQLRPVHIDMSECDDLASRLAKRRWLVLYTVLRNPTVVGTRKSVIRMEESDRDRMHKFLAKTTALAAMKTSDPRMNEELVT</sequence>
<feature type="transmembrane region" description="Helical" evidence="8">
    <location>
        <begin position="495"/>
        <end position="521"/>
    </location>
</feature>
<comment type="subcellular location">
    <subcellularLocation>
        <location evidence="1">Cell membrane</location>
        <topology evidence="1">Multi-pass membrane protein</topology>
    </subcellularLocation>
</comment>
<keyword evidence="7" id="KW-0675">Receptor</keyword>
<dbReference type="PANTHER" id="PTHR21444:SF15">
    <property type="entry name" value="RECEPTOR FOR RETINOL UPTAKE STRA6"/>
    <property type="match status" value="1"/>
</dbReference>
<evidence type="ECO:0000256" key="4">
    <source>
        <dbReference type="ARBA" id="ARBA00022692"/>
    </source>
</evidence>
<feature type="transmembrane region" description="Helical" evidence="8">
    <location>
        <begin position="354"/>
        <end position="376"/>
    </location>
</feature>
<dbReference type="GO" id="GO:0038023">
    <property type="term" value="F:signaling receptor activity"/>
    <property type="evidence" value="ECO:0007669"/>
    <property type="project" value="InterPro"/>
</dbReference>
<keyword evidence="2" id="KW-0813">Transport</keyword>
<evidence type="ECO:0000256" key="2">
    <source>
        <dbReference type="ARBA" id="ARBA00022448"/>
    </source>
</evidence>
<feature type="transmembrane region" description="Helical" evidence="8">
    <location>
        <begin position="104"/>
        <end position="123"/>
    </location>
</feature>
<feature type="transmembrane region" description="Helical" evidence="8">
    <location>
        <begin position="414"/>
        <end position="439"/>
    </location>
</feature>
<dbReference type="GO" id="GO:0005886">
    <property type="term" value="C:plasma membrane"/>
    <property type="evidence" value="ECO:0007669"/>
    <property type="project" value="UniProtKB-SubCell"/>
</dbReference>
<proteinExistence type="predicted"/>
<feature type="transmembrane region" description="Helical" evidence="8">
    <location>
        <begin position="174"/>
        <end position="195"/>
    </location>
</feature>
<organism evidence="9 10">
    <name type="scientific">Branchiostoma belcheri</name>
    <name type="common">Amphioxus</name>
    <dbReference type="NCBI Taxonomy" id="7741"/>
    <lineage>
        <taxon>Eukaryota</taxon>
        <taxon>Metazoa</taxon>
        <taxon>Chordata</taxon>
        <taxon>Cephalochordata</taxon>
        <taxon>Leptocardii</taxon>
        <taxon>Amphioxiformes</taxon>
        <taxon>Branchiostomatidae</taxon>
        <taxon>Branchiostoma</taxon>
    </lineage>
</organism>
<keyword evidence="4 8" id="KW-0812">Transmembrane</keyword>
<feature type="transmembrane region" description="Helical" evidence="8">
    <location>
        <begin position="143"/>
        <end position="167"/>
    </location>
</feature>
<dbReference type="KEGG" id="bbel:109462784"/>
<keyword evidence="6 8" id="KW-0472">Membrane</keyword>
<dbReference type="Proteomes" id="UP000515135">
    <property type="component" value="Unplaced"/>
</dbReference>
<dbReference type="PANTHER" id="PTHR21444">
    <property type="entry name" value="COILED-COIL DOMAIN-CONTAINING PROTEIN 180"/>
    <property type="match status" value="1"/>
</dbReference>
<dbReference type="GO" id="GO:0034632">
    <property type="term" value="F:retinol transmembrane transporter activity"/>
    <property type="evidence" value="ECO:0007669"/>
    <property type="project" value="InterPro"/>
</dbReference>
<feature type="transmembrane region" description="Helical" evidence="8">
    <location>
        <begin position="296"/>
        <end position="319"/>
    </location>
</feature>
<gene>
    <name evidence="10" type="primary">LOC109462784</name>
</gene>
<dbReference type="GO" id="GO:0071939">
    <property type="term" value="P:vitamin A import into cell"/>
    <property type="evidence" value="ECO:0007669"/>
    <property type="project" value="TreeGrafter"/>
</dbReference>